<dbReference type="GO" id="GO:0016812">
    <property type="term" value="F:hydrolase activity, acting on carbon-nitrogen (but not peptide) bonds, in cyclic amides"/>
    <property type="evidence" value="ECO:0007669"/>
    <property type="project" value="TreeGrafter"/>
</dbReference>
<feature type="domain" description="Amidohydrolase 3" evidence="1">
    <location>
        <begin position="44"/>
        <end position="560"/>
    </location>
</feature>
<reference evidence="2 3" key="1">
    <citation type="submission" date="2020-10" db="EMBL/GenBank/DDBJ databases">
        <title>Connecting structure to function with the recovery of over 1000 high-quality activated sludge metagenome-assembled genomes encoding full-length rRNA genes using long-read sequencing.</title>
        <authorList>
            <person name="Singleton C.M."/>
            <person name="Petriglieri F."/>
            <person name="Kristensen J.M."/>
            <person name="Kirkegaard R.H."/>
            <person name="Michaelsen T.Y."/>
            <person name="Andersen M.H."/>
            <person name="Karst S.M."/>
            <person name="Dueholm M.S."/>
            <person name="Nielsen P.H."/>
            <person name="Albertsen M."/>
        </authorList>
    </citation>
    <scope>NUCLEOTIDE SEQUENCE [LARGE SCALE GENOMIC DNA]</scope>
    <source>
        <strain evidence="2">Lyne_18-Q3-R50-59_MAXAC.006</strain>
    </source>
</reference>
<dbReference type="Gene3D" id="3.20.20.140">
    <property type="entry name" value="Metal-dependent hydrolases"/>
    <property type="match status" value="1"/>
</dbReference>
<comment type="caution">
    <text evidence="2">The sequence shown here is derived from an EMBL/GenBank/DDBJ whole genome shotgun (WGS) entry which is preliminary data.</text>
</comment>
<dbReference type="InterPro" id="IPR050378">
    <property type="entry name" value="Metallo-dep_Hydrolases_sf"/>
</dbReference>
<proteinExistence type="predicted"/>
<dbReference type="PANTHER" id="PTHR11647:SF1">
    <property type="entry name" value="COLLAPSIN RESPONSE MEDIATOR PROTEIN"/>
    <property type="match status" value="1"/>
</dbReference>
<evidence type="ECO:0000313" key="3">
    <source>
        <dbReference type="Proteomes" id="UP000727993"/>
    </source>
</evidence>
<dbReference type="InterPro" id="IPR032466">
    <property type="entry name" value="Metal_Hydrolase"/>
</dbReference>
<dbReference type="AlphaFoldDB" id="A0A936TBN9"/>
<name>A0A936TBN9_9ACTN</name>
<evidence type="ECO:0000259" key="1">
    <source>
        <dbReference type="Pfam" id="PF07969"/>
    </source>
</evidence>
<dbReference type="Proteomes" id="UP000727993">
    <property type="component" value="Unassembled WGS sequence"/>
</dbReference>
<dbReference type="GO" id="GO:0005829">
    <property type="term" value="C:cytosol"/>
    <property type="evidence" value="ECO:0007669"/>
    <property type="project" value="TreeGrafter"/>
</dbReference>
<organism evidence="2 3">
    <name type="scientific">Candidatus Neomicrothrix subdominans</name>
    <dbReference type="NCBI Taxonomy" id="2954438"/>
    <lineage>
        <taxon>Bacteria</taxon>
        <taxon>Bacillati</taxon>
        <taxon>Actinomycetota</taxon>
        <taxon>Acidimicrobiia</taxon>
        <taxon>Acidimicrobiales</taxon>
        <taxon>Microthrixaceae</taxon>
        <taxon>Candidatus Neomicrothrix</taxon>
    </lineage>
</organism>
<accession>A0A936TBN9</accession>
<dbReference type="InterPro" id="IPR011059">
    <property type="entry name" value="Metal-dep_hydrolase_composite"/>
</dbReference>
<dbReference type="InterPro" id="IPR013108">
    <property type="entry name" value="Amidohydro_3"/>
</dbReference>
<dbReference type="SUPFAM" id="SSF51338">
    <property type="entry name" value="Composite domain of metallo-dependent hydrolases"/>
    <property type="match status" value="2"/>
</dbReference>
<dbReference type="EMBL" id="JADJZA010000001">
    <property type="protein sequence ID" value="MBK9295586.1"/>
    <property type="molecule type" value="Genomic_DNA"/>
</dbReference>
<sequence length="579" mass="61665">MYDLLITGGTLVDGTGAPPRRADVAVNDGRIVAVSETLDGEAAETIDATGRLVTPGFVDIHTHYDGQATWDSQLEPSASHGVTTVVTGNCGVGFAPVRPGKEEWLIQLMEGVEDIPGAALAEGITWGWERFTEFLDVLDTRSWAMDVGTQIPHGAVRGYVMGDAGARNEPASAEDSAEMAAHVREAIEAGALGFSTSRTLAHLAKDGEPVPGTFAEREELFALGRAIKAGGGGVFEVAQGGLTMLDRGTTTDEMGWMADLAEETGQPLAFMVLQTDTDPNLWQDVFERFDKLLERGIPMRAQVAARPFGMLVGLQTNHPFAKRPTYDALAGLPLPERIEQLAKPAVRDAILAEADGPLNPDNPFDGIGPFLAMMTDKMFPLGTPPNYEPLAEASLGAMATAAGTDALAATYEAMLADDGKAMFMLPLFNYANGNHDAIREMLLHPGSVSSLGDAGAHCGMICDASIPTYLLTHWARDRSRGAGIDLAQAVHLQTQRTAELYGLGDRGVVEAGKKADLNVIDFETLALAQPELIHDLPAGGRRLVQYASGYDATVVSGVVTRRHDVDTGARPGRLLRGRR</sequence>
<protein>
    <submittedName>
        <fullName evidence="2">Amidohydrolase family protein</fullName>
    </submittedName>
</protein>
<dbReference type="SUPFAM" id="SSF51556">
    <property type="entry name" value="Metallo-dependent hydrolases"/>
    <property type="match status" value="1"/>
</dbReference>
<dbReference type="Pfam" id="PF07969">
    <property type="entry name" value="Amidohydro_3"/>
    <property type="match status" value="1"/>
</dbReference>
<gene>
    <name evidence="2" type="ORF">IPN02_01665</name>
</gene>
<dbReference type="PANTHER" id="PTHR11647">
    <property type="entry name" value="HYDRANTOINASE/DIHYDROPYRIMIDINASE FAMILY MEMBER"/>
    <property type="match status" value="1"/>
</dbReference>
<evidence type="ECO:0000313" key="2">
    <source>
        <dbReference type="EMBL" id="MBK9295586.1"/>
    </source>
</evidence>